<proteinExistence type="inferred from homology"/>
<evidence type="ECO:0000256" key="7">
    <source>
        <dbReference type="ARBA" id="ARBA00023308"/>
    </source>
</evidence>
<dbReference type="EMBL" id="CP019082">
    <property type="protein sequence ID" value="APW61745.1"/>
    <property type="molecule type" value="Genomic_DNA"/>
</dbReference>
<dbReference type="Proteomes" id="UP000186309">
    <property type="component" value="Chromosome"/>
</dbReference>
<dbReference type="InterPro" id="IPR043129">
    <property type="entry name" value="ATPase_NBD"/>
</dbReference>
<keyword evidence="6" id="KW-1015">Disulfide bond</keyword>
<name>A0A1U7CS30_9BACT</name>
<gene>
    <name evidence="10" type="primary">rhaB</name>
    <name evidence="10" type="ORF">BSF38_03273</name>
</gene>
<evidence type="ECO:0000256" key="3">
    <source>
        <dbReference type="ARBA" id="ARBA00022741"/>
    </source>
</evidence>
<dbReference type="PANTHER" id="PTHR10196:SF93">
    <property type="entry name" value="L-RHAMNULOKINASE"/>
    <property type="match status" value="1"/>
</dbReference>
<dbReference type="EC" id="2.7.1.5" evidence="10"/>
<comment type="similarity">
    <text evidence="1">Belongs to the FGGY kinase family.</text>
</comment>
<reference evidence="11" key="1">
    <citation type="submission" date="2016-12" db="EMBL/GenBank/DDBJ databases">
        <title>Comparative genomics of four Isosphaeraceae planctomycetes: a common pool of plasmids and glycoside hydrolase genes.</title>
        <authorList>
            <person name="Ivanova A."/>
        </authorList>
    </citation>
    <scope>NUCLEOTIDE SEQUENCE [LARGE SCALE GENOMIC DNA]</scope>
    <source>
        <strain evidence="11">PX4</strain>
    </source>
</reference>
<dbReference type="GO" id="GO:0008993">
    <property type="term" value="F:rhamnulokinase activity"/>
    <property type="evidence" value="ECO:0007669"/>
    <property type="project" value="UniProtKB-EC"/>
</dbReference>
<keyword evidence="4 10" id="KW-0418">Kinase</keyword>
<dbReference type="GO" id="GO:0019301">
    <property type="term" value="P:rhamnose catabolic process"/>
    <property type="evidence" value="ECO:0007669"/>
    <property type="project" value="InterPro"/>
</dbReference>
<dbReference type="InterPro" id="IPR013449">
    <property type="entry name" value="Rhamnulokinase"/>
</dbReference>
<sequence length="501" mass="54485">MATTTDYLALDLGAESGRGMLGRFDGERLGLEEMHRFPNGPVQMLDTLYWDLPRLFDEMKTAIGKTAAVKGSLDGIGVDTWGVDFGLVGRNDTLLGNPVHYRDARTEGMFDAAFKRISRDRLYEITGLQFLPFNTVYQLLALKLSGSPLLDSAETLLMMPDLLGWLLTGERAGERTDSSTTQLLDPRTGEWSDEICRALDLPRNILPRLIDPGSELGMLRKSVAAEVGVSQPLTVIAPPTHDTASAVAAVPAVGPPAAPGAPPDWCYLSSGTWSLLGVEVGQPVITPETQRYNFTNEGGVAGTTRLLKNIMGLWLVQESRRTWARAGNEMSYEQLMAMAMSSRPFTALIDPDDPSFLSHGDMPSRIAAFCKRTGQTPPDAEGPLVRTCLESLALKYRWTIERLEGIVGTKIKTIHIVGGGSKNTLLCQFAADACGRPVHGGPVEATAIGNILMQALGRGRLGSLQELRAVVARSFPVTVYEPRNTRAWDDAAGRFEQLVKD</sequence>
<dbReference type="GO" id="GO:0005524">
    <property type="term" value="F:ATP binding"/>
    <property type="evidence" value="ECO:0007669"/>
    <property type="project" value="UniProtKB-KW"/>
</dbReference>
<keyword evidence="11" id="KW-1185">Reference proteome</keyword>
<dbReference type="AlphaFoldDB" id="A0A1U7CS30"/>
<dbReference type="Pfam" id="PF02782">
    <property type="entry name" value="FGGY_C"/>
    <property type="match status" value="1"/>
</dbReference>
<feature type="domain" description="Carbohydrate kinase FGGY C-terminal" evidence="9">
    <location>
        <begin position="267"/>
        <end position="456"/>
    </location>
</feature>
<evidence type="ECO:0000313" key="10">
    <source>
        <dbReference type="EMBL" id="APW61745.1"/>
    </source>
</evidence>
<dbReference type="STRING" id="1387353.BSF38_03273"/>
<dbReference type="KEGG" id="pbor:BSF38_03273"/>
<dbReference type="InterPro" id="IPR018485">
    <property type="entry name" value="FGGY_C"/>
</dbReference>
<organism evidence="10 11">
    <name type="scientific">Paludisphaera borealis</name>
    <dbReference type="NCBI Taxonomy" id="1387353"/>
    <lineage>
        <taxon>Bacteria</taxon>
        <taxon>Pseudomonadati</taxon>
        <taxon>Planctomycetota</taxon>
        <taxon>Planctomycetia</taxon>
        <taxon>Isosphaerales</taxon>
        <taxon>Isosphaeraceae</taxon>
        <taxon>Paludisphaera</taxon>
    </lineage>
</organism>
<keyword evidence="7" id="KW-0684">Rhamnose metabolism</keyword>
<protein>
    <submittedName>
        <fullName evidence="10">L-Rhamnulokinase</fullName>
        <ecNumber evidence="10">2.7.1.5</ecNumber>
    </submittedName>
</protein>
<evidence type="ECO:0000256" key="4">
    <source>
        <dbReference type="ARBA" id="ARBA00022777"/>
    </source>
</evidence>
<dbReference type="CDD" id="cd07771">
    <property type="entry name" value="ASKHA_NBD_FGGY_RhaB-like"/>
    <property type="match status" value="1"/>
</dbReference>
<keyword evidence="5" id="KW-0067">ATP-binding</keyword>
<evidence type="ECO:0000256" key="5">
    <source>
        <dbReference type="ARBA" id="ARBA00022840"/>
    </source>
</evidence>
<accession>A0A1U7CS30</accession>
<dbReference type="PANTHER" id="PTHR10196">
    <property type="entry name" value="SUGAR KINASE"/>
    <property type="match status" value="1"/>
</dbReference>
<keyword evidence="2 10" id="KW-0808">Transferase</keyword>
<evidence type="ECO:0000256" key="2">
    <source>
        <dbReference type="ARBA" id="ARBA00022679"/>
    </source>
</evidence>
<evidence type="ECO:0000313" key="11">
    <source>
        <dbReference type="Proteomes" id="UP000186309"/>
    </source>
</evidence>
<dbReference type="GO" id="GO:0004370">
    <property type="term" value="F:glycerol kinase activity"/>
    <property type="evidence" value="ECO:0007669"/>
    <property type="project" value="TreeGrafter"/>
</dbReference>
<dbReference type="Pfam" id="PF00370">
    <property type="entry name" value="FGGY_N"/>
    <property type="match status" value="1"/>
</dbReference>
<dbReference type="GO" id="GO:0006071">
    <property type="term" value="P:glycerol metabolic process"/>
    <property type="evidence" value="ECO:0007669"/>
    <property type="project" value="TreeGrafter"/>
</dbReference>
<evidence type="ECO:0000256" key="6">
    <source>
        <dbReference type="ARBA" id="ARBA00023157"/>
    </source>
</evidence>
<keyword evidence="3" id="KW-0547">Nucleotide-binding</keyword>
<dbReference type="Gene3D" id="3.30.420.40">
    <property type="match status" value="2"/>
</dbReference>
<evidence type="ECO:0000256" key="1">
    <source>
        <dbReference type="ARBA" id="ARBA00009156"/>
    </source>
</evidence>
<dbReference type="SUPFAM" id="SSF53067">
    <property type="entry name" value="Actin-like ATPase domain"/>
    <property type="match status" value="2"/>
</dbReference>
<dbReference type="OrthoDB" id="9761504at2"/>
<dbReference type="RefSeq" id="WP_076347338.1">
    <property type="nucleotide sequence ID" value="NZ_CP019082.1"/>
</dbReference>
<dbReference type="GO" id="GO:0005829">
    <property type="term" value="C:cytosol"/>
    <property type="evidence" value="ECO:0007669"/>
    <property type="project" value="TreeGrafter"/>
</dbReference>
<evidence type="ECO:0000259" key="8">
    <source>
        <dbReference type="Pfam" id="PF00370"/>
    </source>
</evidence>
<feature type="domain" description="Carbohydrate kinase FGGY N-terminal" evidence="8">
    <location>
        <begin position="7"/>
        <end position="247"/>
    </location>
</feature>
<evidence type="ECO:0000259" key="9">
    <source>
        <dbReference type="Pfam" id="PF02782"/>
    </source>
</evidence>
<dbReference type="InterPro" id="IPR018484">
    <property type="entry name" value="FGGY_N"/>
</dbReference>